<feature type="repeat" description="TPR" evidence="3">
    <location>
        <begin position="69"/>
        <end position="102"/>
    </location>
</feature>
<evidence type="ECO:0000256" key="4">
    <source>
        <dbReference type="SAM" id="Phobius"/>
    </source>
</evidence>
<organism evidence="5 6">
    <name type="scientific">Fodinicola feengrottensis</name>
    <dbReference type="NCBI Taxonomy" id="435914"/>
    <lineage>
        <taxon>Bacteria</taxon>
        <taxon>Bacillati</taxon>
        <taxon>Actinomycetota</taxon>
        <taxon>Actinomycetes</taxon>
        <taxon>Mycobacteriales</taxon>
        <taxon>Fodinicola</taxon>
    </lineage>
</organism>
<dbReference type="SUPFAM" id="SSF48452">
    <property type="entry name" value="TPR-like"/>
    <property type="match status" value="1"/>
</dbReference>
<dbReference type="PANTHER" id="PTHR44227:SF3">
    <property type="entry name" value="PROTEIN O-MANNOSYL-TRANSFERASE TMTC4"/>
    <property type="match status" value="1"/>
</dbReference>
<keyword evidence="4" id="KW-1133">Transmembrane helix</keyword>
<dbReference type="PROSITE" id="PS50005">
    <property type="entry name" value="TPR"/>
    <property type="match status" value="2"/>
</dbReference>
<keyword evidence="4" id="KW-0472">Membrane</keyword>
<evidence type="ECO:0000256" key="3">
    <source>
        <dbReference type="PROSITE-ProRule" id="PRU00339"/>
    </source>
</evidence>
<dbReference type="Proteomes" id="UP001500618">
    <property type="component" value="Unassembled WGS sequence"/>
</dbReference>
<feature type="transmembrane region" description="Helical" evidence="4">
    <location>
        <begin position="214"/>
        <end position="234"/>
    </location>
</feature>
<keyword evidence="6" id="KW-1185">Reference proteome</keyword>
<accession>A0ABN2IGE8</accession>
<dbReference type="RefSeq" id="WP_344313810.1">
    <property type="nucleotide sequence ID" value="NZ_BAAANY010000030.1"/>
</dbReference>
<feature type="transmembrane region" description="Helical" evidence="4">
    <location>
        <begin position="246"/>
        <end position="264"/>
    </location>
</feature>
<dbReference type="InterPro" id="IPR019734">
    <property type="entry name" value="TPR_rpt"/>
</dbReference>
<dbReference type="Pfam" id="PF13432">
    <property type="entry name" value="TPR_16"/>
    <property type="match status" value="2"/>
</dbReference>
<sequence>MDTGLRRAQALVELGRIADAEAELRRLLAGEPADAEALMMLAHLQLMDRRFAEALAAADSAVAAGPFAERAYRLRALALSGLGRHEPAVEAAARAVSLDPYSSIVLRCYAIVLHTAGQSGLAQEMAGRAVQLNPLDPDAHFRVGDIASDRGDRETARLAYEETLRLKPNHVAARHDLAILDFRRRRVLRALGGLLDAAAAAPDETVAAKNIVGVLAWCVGVLGSMELLCALFSTQLVEAGGVPSRLFAGVVNVLVAVVVGAFLVRMPRRLRRALPLLARRHRWLAGATGLIFLGALLTVSYSVSGAVGLLEVGAAAACAGMVWFRITLIALRRKF</sequence>
<feature type="transmembrane region" description="Helical" evidence="4">
    <location>
        <begin position="309"/>
        <end position="331"/>
    </location>
</feature>
<feature type="transmembrane region" description="Helical" evidence="4">
    <location>
        <begin position="284"/>
        <end position="303"/>
    </location>
</feature>
<keyword evidence="1" id="KW-0677">Repeat</keyword>
<gene>
    <name evidence="5" type="ORF">GCM10009765_62140</name>
</gene>
<dbReference type="PANTHER" id="PTHR44227">
    <property type="match status" value="1"/>
</dbReference>
<feature type="repeat" description="TPR" evidence="3">
    <location>
        <begin position="137"/>
        <end position="170"/>
    </location>
</feature>
<dbReference type="InterPro" id="IPR052346">
    <property type="entry name" value="O-mannosyl-transferase_TMTC"/>
</dbReference>
<comment type="caution">
    <text evidence="5">The sequence shown here is derived from an EMBL/GenBank/DDBJ whole genome shotgun (WGS) entry which is preliminary data.</text>
</comment>
<evidence type="ECO:0000313" key="6">
    <source>
        <dbReference type="Proteomes" id="UP001500618"/>
    </source>
</evidence>
<protein>
    <recommendedName>
        <fullName evidence="7">Tetratricopeptide repeat protein</fullName>
    </recommendedName>
</protein>
<keyword evidence="2 3" id="KW-0802">TPR repeat</keyword>
<evidence type="ECO:0000256" key="2">
    <source>
        <dbReference type="ARBA" id="ARBA00022803"/>
    </source>
</evidence>
<evidence type="ECO:0008006" key="7">
    <source>
        <dbReference type="Google" id="ProtNLM"/>
    </source>
</evidence>
<keyword evidence="4" id="KW-0812">Transmembrane</keyword>
<dbReference type="Pfam" id="PF13181">
    <property type="entry name" value="TPR_8"/>
    <property type="match status" value="1"/>
</dbReference>
<name>A0ABN2IGE8_9ACTN</name>
<evidence type="ECO:0000313" key="5">
    <source>
        <dbReference type="EMBL" id="GAA1704561.1"/>
    </source>
</evidence>
<reference evidence="5 6" key="1">
    <citation type="journal article" date="2019" name="Int. J. Syst. Evol. Microbiol.">
        <title>The Global Catalogue of Microorganisms (GCM) 10K type strain sequencing project: providing services to taxonomists for standard genome sequencing and annotation.</title>
        <authorList>
            <consortium name="The Broad Institute Genomics Platform"/>
            <consortium name="The Broad Institute Genome Sequencing Center for Infectious Disease"/>
            <person name="Wu L."/>
            <person name="Ma J."/>
        </authorList>
    </citation>
    <scope>NUCLEOTIDE SEQUENCE [LARGE SCALE GENOMIC DNA]</scope>
    <source>
        <strain evidence="5 6">JCM 14718</strain>
    </source>
</reference>
<dbReference type="SMART" id="SM00028">
    <property type="entry name" value="TPR"/>
    <property type="match status" value="3"/>
</dbReference>
<proteinExistence type="predicted"/>
<dbReference type="EMBL" id="BAAANY010000030">
    <property type="protein sequence ID" value="GAA1704561.1"/>
    <property type="molecule type" value="Genomic_DNA"/>
</dbReference>
<dbReference type="InterPro" id="IPR011990">
    <property type="entry name" value="TPR-like_helical_dom_sf"/>
</dbReference>
<evidence type="ECO:0000256" key="1">
    <source>
        <dbReference type="ARBA" id="ARBA00022737"/>
    </source>
</evidence>
<dbReference type="Gene3D" id="1.25.40.10">
    <property type="entry name" value="Tetratricopeptide repeat domain"/>
    <property type="match status" value="1"/>
</dbReference>